<sequence>MMTPCVSGAGGRTIRPAREVNIRTLCVIALHHGNPAIKSEHFRNKNSTNSGLLKTFFKQPVPVIDFLSVYFLIAEKKPYTM</sequence>
<proteinExistence type="predicted"/>
<dbReference type="EMBL" id="JAERKB010000004">
    <property type="protein sequence ID" value="MBS0968504.1"/>
    <property type="molecule type" value="Genomic_DNA"/>
</dbReference>
<protein>
    <submittedName>
        <fullName evidence="1">Uncharacterized protein</fullName>
    </submittedName>
</protein>
<keyword evidence="2" id="KW-1185">Reference proteome</keyword>
<evidence type="ECO:0000313" key="1">
    <source>
        <dbReference type="EMBL" id="MBS0968504.1"/>
    </source>
</evidence>
<reference evidence="1 2" key="1">
    <citation type="submission" date="2020-12" db="EMBL/GenBank/DDBJ databases">
        <authorList>
            <person name="Mcmullen J.G."/>
        </authorList>
    </citation>
    <scope>NUCLEOTIDE SEQUENCE [LARGE SCALE GENOMIC DNA]</scope>
    <source>
        <strain evidence="1 2">JGM97</strain>
    </source>
</reference>
<comment type="caution">
    <text evidence="1">The sequence shown here is derived from an EMBL/GenBank/DDBJ whole genome shotgun (WGS) entry which is preliminary data.</text>
</comment>
<dbReference type="Proteomes" id="UP000680634">
    <property type="component" value="Unassembled WGS sequence"/>
</dbReference>
<organism evidence="1 2">
    <name type="scientific">Nissabacter archeti</name>
    <dbReference type="NCBI Taxonomy" id="1917880"/>
    <lineage>
        <taxon>Bacteria</taxon>
        <taxon>Pseudomonadati</taxon>
        <taxon>Pseudomonadota</taxon>
        <taxon>Gammaproteobacteria</taxon>
        <taxon>Enterobacterales</taxon>
        <taxon>Yersiniaceae</taxon>
        <taxon>Nissabacter</taxon>
    </lineage>
</organism>
<accession>A0ABS5JEX0</accession>
<reference evidence="2" key="2">
    <citation type="submission" date="2023-07" db="EMBL/GenBank/DDBJ databases">
        <title>Genome-inferred correspondence between phylogeny and metabolic traits in the wild Drosophila gut microbiome.</title>
        <authorList>
            <person name="Bueno E."/>
            <person name="Blow F."/>
            <person name="Douglas A.E."/>
        </authorList>
    </citation>
    <scope>NUCLEOTIDE SEQUENCE [LARGE SCALE GENOMIC DNA]</scope>
    <source>
        <strain evidence="2">JGM97</strain>
    </source>
</reference>
<dbReference type="RefSeq" id="WP_139300285.1">
    <property type="nucleotide sequence ID" value="NZ_FQXW01000004.1"/>
</dbReference>
<evidence type="ECO:0000313" key="2">
    <source>
        <dbReference type="Proteomes" id="UP000680634"/>
    </source>
</evidence>
<name>A0ABS5JEX0_9GAMM</name>
<gene>
    <name evidence="1" type="ORF">JK232_06335</name>
</gene>